<organism evidence="1 2">
    <name type="scientific">Gulbenkiania indica</name>
    <dbReference type="NCBI Taxonomy" id="375574"/>
    <lineage>
        <taxon>Bacteria</taxon>
        <taxon>Pseudomonadati</taxon>
        <taxon>Pseudomonadota</taxon>
        <taxon>Betaproteobacteria</taxon>
        <taxon>Neisseriales</taxon>
        <taxon>Chromobacteriaceae</taxon>
        <taxon>Gulbenkiania</taxon>
    </lineage>
</organism>
<dbReference type="RefSeq" id="WP_055434252.1">
    <property type="nucleotide sequence ID" value="NZ_CYHA01000005.1"/>
</dbReference>
<proteinExistence type="predicted"/>
<name>A0A0K6H399_9NEIS</name>
<dbReference type="OrthoDB" id="8611334at2"/>
<sequence>MNDLAEIPRLARVSAELSVPAVLWPLAIVADAESMHYPDSGEAYRTLPGHAVLESLLPEVRLLACMFAAARHDWVQTPSPSRFTSPADWLAARMLVLQPSHVETTPEAWGIFEGALARVADFCGHHGLVRPVIVPVISGTRRPAGGPPMCLAWRPRPFAAPQVHGAVAHTLAVRAELAERLSTLRRAAGV</sequence>
<keyword evidence="2" id="KW-1185">Reference proteome</keyword>
<dbReference type="STRING" id="375574.GCA_001418035_02151"/>
<evidence type="ECO:0000313" key="1">
    <source>
        <dbReference type="EMBL" id="CUA85301.1"/>
    </source>
</evidence>
<dbReference type="EMBL" id="CYHA01000005">
    <property type="protein sequence ID" value="CUA85301.1"/>
    <property type="molecule type" value="Genomic_DNA"/>
</dbReference>
<protein>
    <submittedName>
        <fullName evidence="1">Uncharacterized protein</fullName>
    </submittedName>
</protein>
<dbReference type="AlphaFoldDB" id="A0A0K6H399"/>
<reference evidence="2" key="1">
    <citation type="submission" date="2015-08" db="EMBL/GenBank/DDBJ databases">
        <authorList>
            <person name="Varghese N."/>
        </authorList>
    </citation>
    <scope>NUCLEOTIDE SEQUENCE [LARGE SCALE GENOMIC DNA]</scope>
    <source>
        <strain evidence="2">DSM 17901</strain>
    </source>
</reference>
<accession>A0A0K6H399</accession>
<dbReference type="Proteomes" id="UP000243535">
    <property type="component" value="Unassembled WGS sequence"/>
</dbReference>
<gene>
    <name evidence="1" type="ORF">Ga0061063_2366</name>
</gene>
<evidence type="ECO:0000313" key="2">
    <source>
        <dbReference type="Proteomes" id="UP000243535"/>
    </source>
</evidence>